<dbReference type="EMBL" id="BARU01007829">
    <property type="protein sequence ID" value="GAH33204.1"/>
    <property type="molecule type" value="Genomic_DNA"/>
</dbReference>
<organism evidence="1">
    <name type="scientific">marine sediment metagenome</name>
    <dbReference type="NCBI Taxonomy" id="412755"/>
    <lineage>
        <taxon>unclassified sequences</taxon>
        <taxon>metagenomes</taxon>
        <taxon>ecological metagenomes</taxon>
    </lineage>
</organism>
<sequence length="168" mass="18485">MPADRHNPAGILTAVFLVGVVCALAGGLRAGAAPQTTLRDRLEEAVRQQVMEGFRKTNLMAEVVAVHLPPNVDRLDPGAALRPLRAFLPRKAAGRYVIPMEIIPQEGAAVKVNTTVECVAVVEGWAARFPMKRGTLIEPEDFQRKKVRVTRREQDYFTADSLPEGFQL</sequence>
<reference evidence="1" key="1">
    <citation type="journal article" date="2014" name="Front. Microbiol.">
        <title>High frequency of phylogenetically diverse reductive dehalogenase-homologous genes in deep subseafloor sedimentary metagenomes.</title>
        <authorList>
            <person name="Kawai M."/>
            <person name="Futagami T."/>
            <person name="Toyoda A."/>
            <person name="Takaki Y."/>
            <person name="Nishi S."/>
            <person name="Hori S."/>
            <person name="Arai W."/>
            <person name="Tsubouchi T."/>
            <person name="Morono Y."/>
            <person name="Uchiyama I."/>
            <person name="Ito T."/>
            <person name="Fujiyama A."/>
            <person name="Inagaki F."/>
            <person name="Takami H."/>
        </authorList>
    </citation>
    <scope>NUCLEOTIDE SEQUENCE</scope>
    <source>
        <strain evidence="1">Expedition CK06-06</strain>
    </source>
</reference>
<feature type="non-terminal residue" evidence="1">
    <location>
        <position position="168"/>
    </location>
</feature>
<accession>X1FV39</accession>
<comment type="caution">
    <text evidence="1">The sequence shown here is derived from an EMBL/GenBank/DDBJ whole genome shotgun (WGS) entry which is preliminary data.</text>
</comment>
<proteinExistence type="predicted"/>
<evidence type="ECO:0000313" key="1">
    <source>
        <dbReference type="EMBL" id="GAH33204.1"/>
    </source>
</evidence>
<dbReference type="AlphaFoldDB" id="X1FV39"/>
<name>X1FV39_9ZZZZ</name>
<gene>
    <name evidence="1" type="ORF">S03H2_15401</name>
</gene>
<protein>
    <submittedName>
        <fullName evidence="1">Uncharacterized protein</fullName>
    </submittedName>
</protein>